<dbReference type="KEGG" id="salq:SYNTR_0293"/>
<dbReference type="GO" id="GO:0003910">
    <property type="term" value="F:DNA ligase (ATP) activity"/>
    <property type="evidence" value="ECO:0007669"/>
    <property type="project" value="UniProtKB-EC"/>
</dbReference>
<dbReference type="NCBIfam" id="TIGR02778">
    <property type="entry name" value="ligD_pol"/>
    <property type="match status" value="1"/>
</dbReference>
<protein>
    <submittedName>
        <fullName evidence="2">ATP-dependent DNA ligase</fullName>
        <ecNumber evidence="2">6.5.1.1</ecNumber>
    </submittedName>
</protein>
<dbReference type="InterPro" id="IPR014145">
    <property type="entry name" value="LigD_pol_dom"/>
</dbReference>
<feature type="domain" description="DNA ligase D polymerase" evidence="1">
    <location>
        <begin position="30"/>
        <end position="283"/>
    </location>
</feature>
<evidence type="ECO:0000313" key="3">
    <source>
        <dbReference type="Proteomes" id="UP000426444"/>
    </source>
</evidence>
<dbReference type="OrthoDB" id="9802472at2"/>
<dbReference type="InterPro" id="IPR052171">
    <property type="entry name" value="NHEJ_LigD"/>
</dbReference>
<dbReference type="AlphaFoldDB" id="A0A6I6D6K7"/>
<keyword evidence="2" id="KW-0436">Ligase</keyword>
<dbReference type="Gene3D" id="3.90.920.10">
    <property type="entry name" value="DNA primase, PRIM domain"/>
    <property type="match status" value="1"/>
</dbReference>
<dbReference type="Proteomes" id="UP000426444">
    <property type="component" value="Chromosome"/>
</dbReference>
<proteinExistence type="predicted"/>
<dbReference type="PANTHER" id="PTHR42705:SF2">
    <property type="entry name" value="BIFUNCTIONAL NON-HOMOLOGOUS END JOINING PROTEIN LIGD"/>
    <property type="match status" value="1"/>
</dbReference>
<sequence>MSKKESIEIQGNELTLSNLDKFLWPDQGFTKGELIKYYSVIAPYLINHLKNRPLVVTRYPDGITDKFFYQKNAPTHTPEWIKTHSIYSSDSKRYINFILVEKLSDLVWLANQACIEMHPWLSSVESLDFPDFAVFDIDPSEGSTYENVIQITLVLKKLLDSLNLRSYVKTSGATGLHVYLPIMSKYTYEDIRTFTHAIAKIVSEVLPDISTIERKVNQRGTKVYIDYLQNVKGKTLSSVYSVRPRDLAPVSTPLNWEEVTQVTPTDFNIKTVFKRIEQYGDLFAEVLSDKQNLDSAARELGVKLNKSLH</sequence>
<accession>A0A6I6D6K7</accession>
<keyword evidence="3" id="KW-1185">Reference proteome</keyword>
<dbReference type="Pfam" id="PF21686">
    <property type="entry name" value="LigD_Prim-Pol"/>
    <property type="match status" value="1"/>
</dbReference>
<gene>
    <name evidence="2" type="ORF">SYNTR_0293</name>
</gene>
<dbReference type="RefSeq" id="WP_156202835.1">
    <property type="nucleotide sequence ID" value="NZ_CP046457.1"/>
</dbReference>
<dbReference type="EC" id="6.5.1.1" evidence="2"/>
<dbReference type="EMBL" id="CP046457">
    <property type="protein sequence ID" value="QGT98886.1"/>
    <property type="molecule type" value="Genomic_DNA"/>
</dbReference>
<organism evidence="2 3">
    <name type="scientific">Candidatus Syntrophocurvum alkaliphilum</name>
    <dbReference type="NCBI Taxonomy" id="2293317"/>
    <lineage>
        <taxon>Bacteria</taxon>
        <taxon>Bacillati</taxon>
        <taxon>Bacillota</taxon>
        <taxon>Clostridia</taxon>
        <taxon>Eubacteriales</taxon>
        <taxon>Syntrophomonadaceae</taxon>
        <taxon>Candidatus Syntrophocurvum</taxon>
    </lineage>
</organism>
<evidence type="ECO:0000259" key="1">
    <source>
        <dbReference type="Pfam" id="PF21686"/>
    </source>
</evidence>
<dbReference type="PANTHER" id="PTHR42705">
    <property type="entry name" value="BIFUNCTIONAL NON-HOMOLOGOUS END JOINING PROTEIN LIGD"/>
    <property type="match status" value="1"/>
</dbReference>
<dbReference type="CDD" id="cd04865">
    <property type="entry name" value="LigD_Pol_like_2"/>
    <property type="match status" value="1"/>
</dbReference>
<reference evidence="3" key="1">
    <citation type="journal article" date="2019" name="Microbiology">
        <title>Complete Genome Sequence of an Uncultured Bacterium of the Candidate Phylum Bipolaricaulota.</title>
        <authorList>
            <person name="Kadnikov V.V."/>
            <person name="Mardanov A.V."/>
            <person name="Beletsky A.V."/>
            <person name="Frank Y.A."/>
            <person name="Karnachuk O.V."/>
            <person name="Ravin N.V."/>
        </authorList>
    </citation>
    <scope>NUCLEOTIDE SEQUENCE [LARGE SCALE GENOMIC DNA]</scope>
</reference>
<name>A0A6I6D6K7_9FIRM</name>
<evidence type="ECO:0000313" key="2">
    <source>
        <dbReference type="EMBL" id="QGT98886.1"/>
    </source>
</evidence>